<keyword evidence="3" id="KW-0813">Transport</keyword>
<dbReference type="Pfam" id="PF01594">
    <property type="entry name" value="AI-2E_transport"/>
    <property type="match status" value="1"/>
</dbReference>
<proteinExistence type="inferred from homology"/>
<evidence type="ECO:0000256" key="1">
    <source>
        <dbReference type="ARBA" id="ARBA00004651"/>
    </source>
</evidence>
<dbReference type="PANTHER" id="PTHR21716:SF53">
    <property type="entry name" value="PERMEASE PERM-RELATED"/>
    <property type="match status" value="1"/>
</dbReference>
<protein>
    <submittedName>
        <fullName evidence="9">AI-2E family transporter</fullName>
    </submittedName>
</protein>
<keyword evidence="7 8" id="KW-0472">Membrane</keyword>
<feature type="transmembrane region" description="Helical" evidence="8">
    <location>
        <begin position="289"/>
        <end position="313"/>
    </location>
</feature>
<evidence type="ECO:0000256" key="7">
    <source>
        <dbReference type="ARBA" id="ARBA00023136"/>
    </source>
</evidence>
<comment type="caution">
    <text evidence="9">The sequence shown here is derived from an EMBL/GenBank/DDBJ whole genome shotgun (WGS) entry which is preliminary data.</text>
</comment>
<dbReference type="EMBL" id="QJHK01000010">
    <property type="protein sequence ID" value="PXY40427.1"/>
    <property type="molecule type" value="Genomic_DNA"/>
</dbReference>
<sequence>MTLSLTSIIKKLLVLFLIFTGLYFAKDLLMPLCIGGILATLFLPLCKWMESKKITRNISIFFCLLTFLSIIFILIAVLGLKISELLTDLAFIKQKAIESGTHLQKYIFNHLNISIDEQFEILKNEQPSYSYILQTIFGSVAYCFTTFILVMAYFVFLLLYRDHIKTFLLKITPAAQKSEIKNILYSAAHISYQYLIGLSKMIGLLWIMYGIAFSIIGIKNAIFFAILCGMLEIIPYIGNITGTVLTVIFAAINGAHPLMLAGIVLSYGIIQLVQTWFFEPLIMGPQVKINPLFTIIALVMGELLWEIPGLVLAIPLTALLKIVCDHIPSLKPYGFLIGTIKPVVHPKII</sequence>
<feature type="transmembrane region" description="Helical" evidence="8">
    <location>
        <begin position="204"/>
        <end position="227"/>
    </location>
</feature>
<keyword evidence="10" id="KW-1185">Reference proteome</keyword>
<reference evidence="9 10" key="1">
    <citation type="submission" date="2018-05" db="EMBL/GenBank/DDBJ databases">
        <title>Flavobacterium sp. strain IMCC34759, incomplete genome.</title>
        <authorList>
            <person name="Joung Y."/>
            <person name="Cho J."/>
        </authorList>
    </citation>
    <scope>NUCLEOTIDE SEQUENCE [LARGE SCALE GENOMIC DNA]</scope>
    <source>
        <strain evidence="9 10">IMCC34759</strain>
    </source>
</reference>
<dbReference type="RefSeq" id="WP_110306982.1">
    <property type="nucleotide sequence ID" value="NZ_QJHK01000010.1"/>
</dbReference>
<keyword evidence="5 8" id="KW-0812">Transmembrane</keyword>
<evidence type="ECO:0000256" key="3">
    <source>
        <dbReference type="ARBA" id="ARBA00022448"/>
    </source>
</evidence>
<feature type="transmembrane region" description="Helical" evidence="8">
    <location>
        <begin position="29"/>
        <end position="46"/>
    </location>
</feature>
<comment type="similarity">
    <text evidence="2">Belongs to the autoinducer-2 exporter (AI-2E) (TC 2.A.86) family.</text>
</comment>
<dbReference type="PANTHER" id="PTHR21716">
    <property type="entry name" value="TRANSMEMBRANE PROTEIN"/>
    <property type="match status" value="1"/>
</dbReference>
<evidence type="ECO:0000256" key="2">
    <source>
        <dbReference type="ARBA" id="ARBA00009773"/>
    </source>
</evidence>
<feature type="transmembrane region" description="Helical" evidence="8">
    <location>
        <begin position="258"/>
        <end position="277"/>
    </location>
</feature>
<feature type="transmembrane region" description="Helical" evidence="8">
    <location>
        <begin position="58"/>
        <end position="80"/>
    </location>
</feature>
<evidence type="ECO:0000256" key="5">
    <source>
        <dbReference type="ARBA" id="ARBA00022692"/>
    </source>
</evidence>
<keyword evidence="6 8" id="KW-1133">Transmembrane helix</keyword>
<dbReference type="GO" id="GO:0005886">
    <property type="term" value="C:plasma membrane"/>
    <property type="evidence" value="ECO:0007669"/>
    <property type="project" value="UniProtKB-SubCell"/>
</dbReference>
<dbReference type="OrthoDB" id="9793390at2"/>
<dbReference type="Proteomes" id="UP000247903">
    <property type="component" value="Unassembled WGS sequence"/>
</dbReference>
<gene>
    <name evidence="9" type="ORF">DMB65_12510</name>
</gene>
<evidence type="ECO:0000313" key="9">
    <source>
        <dbReference type="EMBL" id="PXY40427.1"/>
    </source>
</evidence>
<evidence type="ECO:0000256" key="6">
    <source>
        <dbReference type="ARBA" id="ARBA00022989"/>
    </source>
</evidence>
<feature type="transmembrane region" description="Helical" evidence="8">
    <location>
        <begin position="131"/>
        <end position="160"/>
    </location>
</feature>
<name>A0A2V4BNT8_9FLAO</name>
<evidence type="ECO:0000256" key="4">
    <source>
        <dbReference type="ARBA" id="ARBA00022475"/>
    </source>
</evidence>
<comment type="subcellular location">
    <subcellularLocation>
        <location evidence="1">Cell membrane</location>
        <topology evidence="1">Multi-pass membrane protein</topology>
    </subcellularLocation>
</comment>
<dbReference type="AlphaFoldDB" id="A0A2V4BNT8"/>
<dbReference type="InterPro" id="IPR002549">
    <property type="entry name" value="AI-2E-like"/>
</dbReference>
<feature type="transmembrane region" description="Helical" evidence="8">
    <location>
        <begin position="7"/>
        <end position="23"/>
    </location>
</feature>
<evidence type="ECO:0000313" key="10">
    <source>
        <dbReference type="Proteomes" id="UP000247903"/>
    </source>
</evidence>
<feature type="transmembrane region" description="Helical" evidence="8">
    <location>
        <begin position="233"/>
        <end position="251"/>
    </location>
</feature>
<evidence type="ECO:0000256" key="8">
    <source>
        <dbReference type="SAM" id="Phobius"/>
    </source>
</evidence>
<organism evidence="9 10">
    <name type="scientific">Flavobacterium cheongpyeongense</name>
    <dbReference type="NCBI Taxonomy" id="2212651"/>
    <lineage>
        <taxon>Bacteria</taxon>
        <taxon>Pseudomonadati</taxon>
        <taxon>Bacteroidota</taxon>
        <taxon>Flavobacteriia</taxon>
        <taxon>Flavobacteriales</taxon>
        <taxon>Flavobacteriaceae</taxon>
        <taxon>Flavobacterium</taxon>
    </lineage>
</organism>
<accession>A0A2V4BNT8</accession>
<keyword evidence="4" id="KW-1003">Cell membrane</keyword>